<gene>
    <name evidence="1" type="ORF">RY846_27740</name>
</gene>
<name>A0ABZ0H910_9ENTR</name>
<reference evidence="1 2" key="1">
    <citation type="submission" date="2023-10" db="EMBL/GenBank/DDBJ databases">
        <title>SFO-1, KPC-2, NDM-1 were first reported in Portuguese citrobacter collected clinically.</title>
        <authorList>
            <person name="Guo K."/>
        </authorList>
    </citation>
    <scope>NUCLEOTIDE SEQUENCE [LARGE SCALE GENOMIC DNA]</scope>
    <source>
        <strain evidence="1 2">L2724hy</strain>
        <plasmid evidence="1 2">p8-L2724hy</plasmid>
    </source>
</reference>
<dbReference type="Gene3D" id="3.30.2020.40">
    <property type="entry name" value="Uncharacterised protein PF10387, DUF2442"/>
    <property type="match status" value="1"/>
</dbReference>
<sequence length="79" mass="9258">MNISIKAIRFDKYNMWVALNDARTIGIPLRSFPKLMQADHEQLSKFEISYIGIHWDVLTEDISMNELLFINSNTKNISR</sequence>
<protein>
    <submittedName>
        <fullName evidence="1">DUF2442 domain-containing protein</fullName>
    </submittedName>
</protein>
<keyword evidence="2" id="KW-1185">Reference proteome</keyword>
<evidence type="ECO:0000313" key="2">
    <source>
        <dbReference type="Proteomes" id="UP001302613"/>
    </source>
</evidence>
<dbReference type="Proteomes" id="UP001302613">
    <property type="component" value="Plasmid p8-L2724hy"/>
</dbReference>
<geneLocation type="plasmid" evidence="1 2">
    <name>p8-L2724hy</name>
</geneLocation>
<dbReference type="EMBL" id="CP136609">
    <property type="protein sequence ID" value="WOH46740.1"/>
    <property type="molecule type" value="Genomic_DNA"/>
</dbReference>
<evidence type="ECO:0000313" key="1">
    <source>
        <dbReference type="EMBL" id="WOH46740.1"/>
    </source>
</evidence>
<accession>A0ABZ0H910</accession>
<dbReference type="RefSeq" id="WP_326926122.1">
    <property type="nucleotide sequence ID" value="NZ_CP136609.1"/>
</dbReference>
<keyword evidence="1" id="KW-0614">Plasmid</keyword>
<proteinExistence type="predicted"/>
<dbReference type="Pfam" id="PF10387">
    <property type="entry name" value="DUF2442"/>
    <property type="match status" value="1"/>
</dbReference>
<dbReference type="InterPro" id="IPR018841">
    <property type="entry name" value="DUF2442"/>
</dbReference>
<organism evidence="1 2">
    <name type="scientific">Citrobacter portucalensis</name>
    <dbReference type="NCBI Taxonomy" id="1639133"/>
    <lineage>
        <taxon>Bacteria</taxon>
        <taxon>Pseudomonadati</taxon>
        <taxon>Pseudomonadota</taxon>
        <taxon>Gammaproteobacteria</taxon>
        <taxon>Enterobacterales</taxon>
        <taxon>Enterobacteriaceae</taxon>
        <taxon>Citrobacter</taxon>
        <taxon>Citrobacter freundii complex</taxon>
    </lineage>
</organism>